<feature type="non-terminal residue" evidence="5">
    <location>
        <position position="76"/>
    </location>
</feature>
<dbReference type="PROSITE" id="PS50956">
    <property type="entry name" value="HTH_ASNC_2"/>
    <property type="match status" value="1"/>
</dbReference>
<dbReference type="Pfam" id="PF13412">
    <property type="entry name" value="HTH_24"/>
    <property type="match status" value="1"/>
</dbReference>
<evidence type="ECO:0000259" key="4">
    <source>
        <dbReference type="PROSITE" id="PS50956"/>
    </source>
</evidence>
<dbReference type="InterPro" id="IPR019885">
    <property type="entry name" value="Tscrpt_reg_HTH_AsnC-type_CS"/>
</dbReference>
<feature type="domain" description="HTH asnC-type" evidence="4">
    <location>
        <begin position="10"/>
        <end position="71"/>
    </location>
</feature>
<dbReference type="InterPro" id="IPR036390">
    <property type="entry name" value="WH_DNA-bd_sf"/>
</dbReference>
<dbReference type="FunFam" id="1.10.10.10:FF:000186">
    <property type="entry name" value="AsnC family transcriptional regulator"/>
    <property type="match status" value="1"/>
</dbReference>
<dbReference type="CDD" id="cd00090">
    <property type="entry name" value="HTH_ARSR"/>
    <property type="match status" value="1"/>
</dbReference>
<dbReference type="AlphaFoldDB" id="A0A0F9F409"/>
<dbReference type="InterPro" id="IPR011991">
    <property type="entry name" value="ArsR-like_HTH"/>
</dbReference>
<dbReference type="GO" id="GO:0043200">
    <property type="term" value="P:response to amino acid"/>
    <property type="evidence" value="ECO:0007669"/>
    <property type="project" value="TreeGrafter"/>
</dbReference>
<evidence type="ECO:0000256" key="1">
    <source>
        <dbReference type="ARBA" id="ARBA00023015"/>
    </source>
</evidence>
<evidence type="ECO:0000313" key="5">
    <source>
        <dbReference type="EMBL" id="KKL51970.1"/>
    </source>
</evidence>
<dbReference type="PANTHER" id="PTHR30154:SF0">
    <property type="entry name" value="LEUCINE-RESPONSIVE REGULATORY PROTEIN"/>
    <property type="match status" value="1"/>
</dbReference>
<comment type="caution">
    <text evidence="5">The sequence shown here is derived from an EMBL/GenBank/DDBJ whole genome shotgun (WGS) entry which is preliminary data.</text>
</comment>
<dbReference type="SMART" id="SM00344">
    <property type="entry name" value="HTH_ASNC"/>
    <property type="match status" value="1"/>
</dbReference>
<accession>A0A0F9F409</accession>
<dbReference type="SUPFAM" id="SSF46785">
    <property type="entry name" value="Winged helix' DNA-binding domain"/>
    <property type="match status" value="1"/>
</dbReference>
<name>A0A0F9F409_9ZZZZ</name>
<dbReference type="PANTHER" id="PTHR30154">
    <property type="entry name" value="LEUCINE-RESPONSIVE REGULATORY PROTEIN"/>
    <property type="match status" value="1"/>
</dbReference>
<dbReference type="Gene3D" id="1.10.10.10">
    <property type="entry name" value="Winged helix-like DNA-binding domain superfamily/Winged helix DNA-binding domain"/>
    <property type="match status" value="1"/>
</dbReference>
<dbReference type="InterPro" id="IPR019888">
    <property type="entry name" value="Tscrpt_reg_AsnC-like"/>
</dbReference>
<keyword evidence="1" id="KW-0805">Transcription regulation</keyword>
<dbReference type="PROSITE" id="PS00519">
    <property type="entry name" value="HTH_ASNC_1"/>
    <property type="match status" value="1"/>
</dbReference>
<keyword evidence="3" id="KW-0804">Transcription</keyword>
<sequence length="76" mass="8593">MTSPNRLRMLDRIDLAILDVLQKNGRISNVNLAKQVNLSPSPCLDRVKRLEQEGYIEGYFAKLSEAKLNQSLVAHV</sequence>
<dbReference type="GO" id="GO:0005829">
    <property type="term" value="C:cytosol"/>
    <property type="evidence" value="ECO:0007669"/>
    <property type="project" value="TreeGrafter"/>
</dbReference>
<keyword evidence="2" id="KW-0238">DNA-binding</keyword>
<dbReference type="EMBL" id="LAZR01032058">
    <property type="protein sequence ID" value="KKL51970.1"/>
    <property type="molecule type" value="Genomic_DNA"/>
</dbReference>
<evidence type="ECO:0000256" key="3">
    <source>
        <dbReference type="ARBA" id="ARBA00023163"/>
    </source>
</evidence>
<organism evidence="5">
    <name type="scientific">marine sediment metagenome</name>
    <dbReference type="NCBI Taxonomy" id="412755"/>
    <lineage>
        <taxon>unclassified sequences</taxon>
        <taxon>metagenomes</taxon>
        <taxon>ecological metagenomes</taxon>
    </lineage>
</organism>
<dbReference type="InterPro" id="IPR036388">
    <property type="entry name" value="WH-like_DNA-bd_sf"/>
</dbReference>
<evidence type="ECO:0000256" key="2">
    <source>
        <dbReference type="ARBA" id="ARBA00023125"/>
    </source>
</evidence>
<protein>
    <recommendedName>
        <fullName evidence="4">HTH asnC-type domain-containing protein</fullName>
    </recommendedName>
</protein>
<dbReference type="PRINTS" id="PR00033">
    <property type="entry name" value="HTHASNC"/>
</dbReference>
<reference evidence="5" key="1">
    <citation type="journal article" date="2015" name="Nature">
        <title>Complex archaea that bridge the gap between prokaryotes and eukaryotes.</title>
        <authorList>
            <person name="Spang A."/>
            <person name="Saw J.H."/>
            <person name="Jorgensen S.L."/>
            <person name="Zaremba-Niedzwiedzka K."/>
            <person name="Martijn J."/>
            <person name="Lind A.E."/>
            <person name="van Eijk R."/>
            <person name="Schleper C."/>
            <person name="Guy L."/>
            <person name="Ettema T.J."/>
        </authorList>
    </citation>
    <scope>NUCLEOTIDE SEQUENCE</scope>
</reference>
<gene>
    <name evidence="5" type="ORF">LCGC14_2290160</name>
</gene>
<dbReference type="GO" id="GO:0043565">
    <property type="term" value="F:sequence-specific DNA binding"/>
    <property type="evidence" value="ECO:0007669"/>
    <property type="project" value="InterPro"/>
</dbReference>
<proteinExistence type="predicted"/>
<dbReference type="InterPro" id="IPR000485">
    <property type="entry name" value="AsnC-type_HTH_dom"/>
</dbReference>